<keyword evidence="7" id="KW-1185">Reference proteome</keyword>
<feature type="transmembrane region" description="Helical" evidence="5">
    <location>
        <begin position="389"/>
        <end position="411"/>
    </location>
</feature>
<dbReference type="Pfam" id="PF01027">
    <property type="entry name" value="Bax1-I"/>
    <property type="match status" value="2"/>
</dbReference>
<proteinExistence type="predicted"/>
<gene>
    <name evidence="6" type="ORF">STAS_18322</name>
</gene>
<feature type="transmembrane region" description="Helical" evidence="5">
    <location>
        <begin position="273"/>
        <end position="294"/>
    </location>
</feature>
<feature type="transmembrane region" description="Helical" evidence="5">
    <location>
        <begin position="71"/>
        <end position="88"/>
    </location>
</feature>
<dbReference type="InterPro" id="IPR006214">
    <property type="entry name" value="Bax_inhibitor_1-related"/>
</dbReference>
<feature type="transmembrane region" description="Helical" evidence="5">
    <location>
        <begin position="186"/>
        <end position="204"/>
    </location>
</feature>
<dbReference type="Proteomes" id="UP000325081">
    <property type="component" value="Unassembled WGS sequence"/>
</dbReference>
<evidence type="ECO:0000256" key="2">
    <source>
        <dbReference type="ARBA" id="ARBA00022692"/>
    </source>
</evidence>
<feature type="transmembrane region" description="Helical" evidence="5">
    <location>
        <begin position="306"/>
        <end position="327"/>
    </location>
</feature>
<keyword evidence="3 5" id="KW-1133">Transmembrane helix</keyword>
<dbReference type="PANTHER" id="PTHR23291">
    <property type="entry name" value="BAX INHIBITOR-RELATED"/>
    <property type="match status" value="1"/>
</dbReference>
<comment type="caution">
    <text evidence="6">The sequence shown here is derived from an EMBL/GenBank/DDBJ whole genome shotgun (WGS) entry which is preliminary data.</text>
</comment>
<feature type="transmembrane region" description="Helical" evidence="5">
    <location>
        <begin position="100"/>
        <end position="120"/>
    </location>
</feature>
<accession>A0A5A7Q8J7</accession>
<reference evidence="7" key="1">
    <citation type="journal article" date="2019" name="Curr. Biol.">
        <title>Genome Sequence of Striga asiatica Provides Insight into the Evolution of Plant Parasitism.</title>
        <authorList>
            <person name="Yoshida S."/>
            <person name="Kim S."/>
            <person name="Wafula E.K."/>
            <person name="Tanskanen J."/>
            <person name="Kim Y.M."/>
            <person name="Honaas L."/>
            <person name="Yang Z."/>
            <person name="Spallek T."/>
            <person name="Conn C.E."/>
            <person name="Ichihashi Y."/>
            <person name="Cheong K."/>
            <person name="Cui S."/>
            <person name="Der J.P."/>
            <person name="Gundlach H."/>
            <person name="Jiao Y."/>
            <person name="Hori C."/>
            <person name="Ishida J.K."/>
            <person name="Kasahara H."/>
            <person name="Kiba T."/>
            <person name="Kim M.S."/>
            <person name="Koo N."/>
            <person name="Laohavisit A."/>
            <person name="Lee Y.H."/>
            <person name="Lumba S."/>
            <person name="McCourt P."/>
            <person name="Mortimer J.C."/>
            <person name="Mutuku J.M."/>
            <person name="Nomura T."/>
            <person name="Sasaki-Sekimoto Y."/>
            <person name="Seto Y."/>
            <person name="Wang Y."/>
            <person name="Wakatake T."/>
            <person name="Sakakibara H."/>
            <person name="Demura T."/>
            <person name="Yamaguchi S."/>
            <person name="Yoneyama K."/>
            <person name="Manabe R.I."/>
            <person name="Nelson D.C."/>
            <person name="Schulman A.H."/>
            <person name="Timko M.P."/>
            <person name="dePamphilis C.W."/>
            <person name="Choi D."/>
            <person name="Shirasu K."/>
        </authorList>
    </citation>
    <scope>NUCLEOTIDE SEQUENCE [LARGE SCALE GENOMIC DNA]</scope>
    <source>
        <strain evidence="7">cv. UVA1</strain>
    </source>
</reference>
<feature type="transmembrane region" description="Helical" evidence="5">
    <location>
        <begin position="452"/>
        <end position="472"/>
    </location>
</feature>
<feature type="transmembrane region" description="Helical" evidence="5">
    <location>
        <begin position="418"/>
        <end position="437"/>
    </location>
</feature>
<feature type="transmembrane region" description="Helical" evidence="5">
    <location>
        <begin position="333"/>
        <end position="353"/>
    </location>
</feature>
<evidence type="ECO:0000313" key="7">
    <source>
        <dbReference type="Proteomes" id="UP000325081"/>
    </source>
</evidence>
<protein>
    <submittedName>
        <fullName evidence="6">Bax inhibitor-1 family protein</fullName>
    </submittedName>
</protein>
<feature type="transmembrane region" description="Helical" evidence="5">
    <location>
        <begin position="126"/>
        <end position="148"/>
    </location>
</feature>
<feature type="transmembrane region" description="Helical" evidence="5">
    <location>
        <begin position="38"/>
        <end position="59"/>
    </location>
</feature>
<evidence type="ECO:0000256" key="3">
    <source>
        <dbReference type="ARBA" id="ARBA00022989"/>
    </source>
</evidence>
<sequence>MATYYNKNNVDVEIGNNGQLYPGMSENPQMRWAFIRKVYSILCIQFLLTFGVALAMFLIQPVRTFMRTPPGIIVFVAILIVTFILCMMMHCFSQKHPWNIILLFLFTLAMACLVGASSTLRKGETVLLAAGLTLVITIGLTLFTFIAAKRGADFSFLGPFLFCALLLLFAFAIIRIIFPMGRLGEQVIGCIGALVFSGFIIYDTDNVIKRFTYDQYIEAAACLFLDIINLFMSLLAILAMADFRDKRFVDIEMANGGFSGVEDELRCAFICKVYALLCVQLVMVFGVSLAMTLVHPVRKFMLTDAGYYVLFGTTVFTIIVFILMLCLRELHPVNYILLFLFTLGIAFTTGAVCSHQKAETVLLAAGLTLVASVGLTLFTFVAAKRGWDFSFLGPFLFSALLLLLAFGLFRVFFHTGNLVNQLMGVFGALVFCGYMVYDTFNLIKRFTYDQYIEAALCLFLDIINLFLQLLALMGSDDK</sequence>
<dbReference type="AlphaFoldDB" id="A0A5A7Q8J7"/>
<dbReference type="GO" id="GO:0016020">
    <property type="term" value="C:membrane"/>
    <property type="evidence" value="ECO:0007669"/>
    <property type="project" value="UniProtKB-SubCell"/>
</dbReference>
<dbReference type="EMBL" id="BKCP01006161">
    <property type="protein sequence ID" value="GER41603.1"/>
    <property type="molecule type" value="Genomic_DNA"/>
</dbReference>
<keyword evidence="4 5" id="KW-0472">Membrane</keyword>
<evidence type="ECO:0000256" key="1">
    <source>
        <dbReference type="ARBA" id="ARBA00004141"/>
    </source>
</evidence>
<evidence type="ECO:0000313" key="6">
    <source>
        <dbReference type="EMBL" id="GER41603.1"/>
    </source>
</evidence>
<feature type="transmembrane region" description="Helical" evidence="5">
    <location>
        <begin position="216"/>
        <end position="241"/>
    </location>
</feature>
<evidence type="ECO:0000256" key="5">
    <source>
        <dbReference type="SAM" id="Phobius"/>
    </source>
</evidence>
<dbReference type="OrthoDB" id="7933078at2759"/>
<comment type="subcellular location">
    <subcellularLocation>
        <location evidence="1">Membrane</location>
        <topology evidence="1">Multi-pass membrane protein</topology>
    </subcellularLocation>
</comment>
<evidence type="ECO:0000256" key="4">
    <source>
        <dbReference type="ARBA" id="ARBA00023136"/>
    </source>
</evidence>
<organism evidence="6 7">
    <name type="scientific">Striga asiatica</name>
    <name type="common">Asiatic witchweed</name>
    <name type="synonym">Buchnera asiatica</name>
    <dbReference type="NCBI Taxonomy" id="4170"/>
    <lineage>
        <taxon>Eukaryota</taxon>
        <taxon>Viridiplantae</taxon>
        <taxon>Streptophyta</taxon>
        <taxon>Embryophyta</taxon>
        <taxon>Tracheophyta</taxon>
        <taxon>Spermatophyta</taxon>
        <taxon>Magnoliopsida</taxon>
        <taxon>eudicotyledons</taxon>
        <taxon>Gunneridae</taxon>
        <taxon>Pentapetalae</taxon>
        <taxon>asterids</taxon>
        <taxon>lamiids</taxon>
        <taxon>Lamiales</taxon>
        <taxon>Orobanchaceae</taxon>
        <taxon>Buchnereae</taxon>
        <taxon>Striga</taxon>
    </lineage>
</organism>
<keyword evidence="2 5" id="KW-0812">Transmembrane</keyword>
<dbReference type="PANTHER" id="PTHR23291:SF121">
    <property type="entry name" value="BI1-LIKE PROTEIN"/>
    <property type="match status" value="1"/>
</dbReference>
<feature type="transmembrane region" description="Helical" evidence="5">
    <location>
        <begin position="160"/>
        <end position="180"/>
    </location>
</feature>
<name>A0A5A7Q8J7_STRAF</name>
<feature type="transmembrane region" description="Helical" evidence="5">
    <location>
        <begin position="360"/>
        <end position="383"/>
    </location>
</feature>